<dbReference type="Proteomes" id="UP000008854">
    <property type="component" value="Unassembled WGS sequence"/>
</dbReference>
<evidence type="ECO:0000313" key="1">
    <source>
        <dbReference type="Proteomes" id="UP000008854"/>
    </source>
</evidence>
<organism evidence="1 2">
    <name type="scientific">Schistosoma mansoni</name>
    <name type="common">Blood fluke</name>
    <dbReference type="NCBI Taxonomy" id="6183"/>
    <lineage>
        <taxon>Eukaryota</taxon>
        <taxon>Metazoa</taxon>
        <taxon>Spiralia</taxon>
        <taxon>Lophotrochozoa</taxon>
        <taxon>Platyhelminthes</taxon>
        <taxon>Trematoda</taxon>
        <taxon>Digenea</taxon>
        <taxon>Strigeidida</taxon>
        <taxon>Schistosomatoidea</taxon>
        <taxon>Schistosomatidae</taxon>
        <taxon>Schistosoma</taxon>
    </lineage>
</organism>
<keyword evidence="1" id="KW-1185">Reference proteome</keyword>
<evidence type="ECO:0000313" key="2">
    <source>
        <dbReference type="WBParaSite" id="Smp_143790.1"/>
    </source>
</evidence>
<dbReference type="AlphaFoldDB" id="G4VSR2"/>
<reference evidence="2" key="2">
    <citation type="submission" date="2018-12" db="UniProtKB">
        <authorList>
            <consortium name="WormBaseParasite"/>
        </authorList>
    </citation>
    <scope>IDENTIFICATION</scope>
    <source>
        <strain evidence="2">Puerto Rican</strain>
    </source>
</reference>
<accession>G4VSR2</accession>
<dbReference type="GeneID" id="8341267"/>
<sequence length="64" mass="7279">MYEDYALKIQSTMKISQRIIDWLSCSPDIISWGVIQAPDNSVITFLIAVLDIKGQNNYEGTSHF</sequence>
<dbReference type="KEGG" id="smm:Smp_143790"/>
<dbReference type="HOGENOM" id="CLU_2870389_0_0_1"/>
<proteinExistence type="predicted"/>
<dbReference type="InParanoid" id="G4VSR2"/>
<dbReference type="CTD" id="8341267"/>
<reference evidence="1" key="1">
    <citation type="journal article" date="2012" name="PLoS Negl. Trop. Dis.">
        <title>A systematically improved high quality genome and transcriptome of the human blood fluke Schistosoma mansoni.</title>
        <authorList>
            <person name="Protasio A.V."/>
            <person name="Tsai I.J."/>
            <person name="Babbage A."/>
            <person name="Nichol S."/>
            <person name="Hunt M."/>
            <person name="Aslett M.A."/>
            <person name="De Silva N."/>
            <person name="Velarde G.S."/>
            <person name="Anderson T.J."/>
            <person name="Clark R.C."/>
            <person name="Davidson C."/>
            <person name="Dillon G.P."/>
            <person name="Holroyd N.E."/>
            <person name="LoVerde P.T."/>
            <person name="Lloyd C."/>
            <person name="McQuillan J."/>
            <person name="Oliveira G."/>
            <person name="Otto T.D."/>
            <person name="Parker-Manuel S.J."/>
            <person name="Quail M.A."/>
            <person name="Wilson R.A."/>
            <person name="Zerlotini A."/>
            <person name="Dunne D.W."/>
            <person name="Berriman M."/>
        </authorList>
    </citation>
    <scope>NUCLEOTIDE SEQUENCE [LARGE SCALE GENOMIC DNA]</scope>
    <source>
        <strain evidence="1">Puerto Rican</strain>
    </source>
</reference>
<dbReference type="RefSeq" id="XP_018655492.1">
    <property type="nucleotide sequence ID" value="XM_018790116.1"/>
</dbReference>
<dbReference type="WBParaSite" id="Smp_143790.1">
    <property type="protein sequence ID" value="Smp_143790.1"/>
    <property type="gene ID" value="Smp_143790"/>
</dbReference>
<name>G4VSR2_SCHMA</name>
<protein>
    <submittedName>
        <fullName evidence="2">Uncharacterized protein</fullName>
    </submittedName>
</protein>